<evidence type="ECO:0008006" key="3">
    <source>
        <dbReference type="Google" id="ProtNLM"/>
    </source>
</evidence>
<dbReference type="RefSeq" id="WP_188471402.1">
    <property type="nucleotide sequence ID" value="NZ_BMFZ01000002.1"/>
</dbReference>
<reference evidence="2" key="1">
    <citation type="journal article" date="2019" name="Int. J. Syst. Evol. Microbiol.">
        <title>The Global Catalogue of Microorganisms (GCM) 10K type strain sequencing project: providing services to taxonomists for standard genome sequencing and annotation.</title>
        <authorList>
            <consortium name="The Broad Institute Genomics Platform"/>
            <consortium name="The Broad Institute Genome Sequencing Center for Infectious Disease"/>
            <person name="Wu L."/>
            <person name="Ma J."/>
        </authorList>
    </citation>
    <scope>NUCLEOTIDE SEQUENCE [LARGE SCALE GENOMIC DNA]</scope>
    <source>
        <strain evidence="2">CGMCC 1.12806</strain>
    </source>
</reference>
<dbReference type="EMBL" id="BMFZ01000002">
    <property type="protein sequence ID" value="GGA35815.1"/>
    <property type="molecule type" value="Genomic_DNA"/>
</dbReference>
<comment type="caution">
    <text evidence="1">The sequence shown here is derived from an EMBL/GenBank/DDBJ whole genome shotgun (WGS) entry which is preliminary data.</text>
</comment>
<dbReference type="Proteomes" id="UP000627464">
    <property type="component" value="Unassembled WGS sequence"/>
</dbReference>
<evidence type="ECO:0000313" key="2">
    <source>
        <dbReference type="Proteomes" id="UP000627464"/>
    </source>
</evidence>
<name>A0ABQ1G1W5_9GAMM</name>
<protein>
    <recommendedName>
        <fullName evidence="3">Transposase</fullName>
    </recommendedName>
</protein>
<accession>A0ABQ1G1W5</accession>
<organism evidence="1 2">
    <name type="scientific">Hafnia psychrotolerans</name>
    <dbReference type="NCBI Taxonomy" id="1477018"/>
    <lineage>
        <taxon>Bacteria</taxon>
        <taxon>Pseudomonadati</taxon>
        <taxon>Pseudomonadota</taxon>
        <taxon>Gammaproteobacteria</taxon>
        <taxon>Enterobacterales</taxon>
        <taxon>Hafniaceae</taxon>
        <taxon>Hafnia</taxon>
    </lineage>
</organism>
<keyword evidence="2" id="KW-1185">Reference proteome</keyword>
<evidence type="ECO:0000313" key="1">
    <source>
        <dbReference type="EMBL" id="GGA35815.1"/>
    </source>
</evidence>
<gene>
    <name evidence="1" type="ORF">GCM10011328_08310</name>
</gene>
<proteinExistence type="predicted"/>
<sequence>MKKSRFTEEQIFFALKQVELGRTPPEMCHKLWQVRTLRFIFPGQRPKRLSGFDSVDATQI</sequence>